<dbReference type="GO" id="GO:0016020">
    <property type="term" value="C:membrane"/>
    <property type="evidence" value="ECO:0007669"/>
    <property type="project" value="UniProtKB-SubCell"/>
</dbReference>
<evidence type="ECO:0000256" key="3">
    <source>
        <dbReference type="ARBA" id="ARBA00022989"/>
    </source>
</evidence>
<evidence type="ECO:0000259" key="7">
    <source>
        <dbReference type="Pfam" id="PF04932"/>
    </source>
</evidence>
<dbReference type="InterPro" id="IPR019734">
    <property type="entry name" value="TPR_rpt"/>
</dbReference>
<organism evidence="8 9">
    <name type="scientific">candidate division TA06 bacterium DG_24</name>
    <dbReference type="NCBI Taxonomy" id="1703770"/>
    <lineage>
        <taxon>Bacteria</taxon>
        <taxon>Bacteria division TA06</taxon>
    </lineage>
</organism>
<dbReference type="InterPro" id="IPR051533">
    <property type="entry name" value="WaaL-like"/>
</dbReference>
<feature type="domain" description="O-antigen ligase-related" evidence="7">
    <location>
        <begin position="105"/>
        <end position="261"/>
    </location>
</feature>
<evidence type="ECO:0000256" key="5">
    <source>
        <dbReference type="PROSITE-ProRule" id="PRU00339"/>
    </source>
</evidence>
<dbReference type="Pfam" id="PF13181">
    <property type="entry name" value="TPR_8"/>
    <property type="match status" value="1"/>
</dbReference>
<accession>A0A0S7WQC0</accession>
<keyword evidence="5" id="KW-0802">TPR repeat</keyword>
<dbReference type="Proteomes" id="UP000052008">
    <property type="component" value="Unassembled WGS sequence"/>
</dbReference>
<dbReference type="InterPro" id="IPR007016">
    <property type="entry name" value="O-antigen_ligase-rel_domated"/>
</dbReference>
<dbReference type="SMART" id="SM00028">
    <property type="entry name" value="TPR"/>
    <property type="match status" value="2"/>
</dbReference>
<evidence type="ECO:0000313" key="8">
    <source>
        <dbReference type="EMBL" id="KPJ52259.1"/>
    </source>
</evidence>
<dbReference type="AlphaFoldDB" id="A0A0S7WQC0"/>
<protein>
    <recommendedName>
        <fullName evidence="7">O-antigen ligase-related domain-containing protein</fullName>
    </recommendedName>
</protein>
<reference evidence="8 9" key="1">
    <citation type="journal article" date="2015" name="Microbiome">
        <title>Genomic resolution of linkages in carbon, nitrogen, and sulfur cycling among widespread estuary sediment bacteria.</title>
        <authorList>
            <person name="Baker B.J."/>
            <person name="Lazar C.S."/>
            <person name="Teske A.P."/>
            <person name="Dick G.J."/>
        </authorList>
    </citation>
    <scope>NUCLEOTIDE SEQUENCE [LARGE SCALE GENOMIC DNA]</scope>
    <source>
        <strain evidence="8">DG_24</strain>
    </source>
</reference>
<dbReference type="PANTHER" id="PTHR37422">
    <property type="entry name" value="TEICHURONIC ACID BIOSYNTHESIS PROTEIN TUAE"/>
    <property type="match status" value="1"/>
</dbReference>
<comment type="subcellular location">
    <subcellularLocation>
        <location evidence="1">Membrane</location>
        <topology evidence="1">Multi-pass membrane protein</topology>
    </subcellularLocation>
</comment>
<dbReference type="PROSITE" id="PS50005">
    <property type="entry name" value="TPR"/>
    <property type="match status" value="1"/>
</dbReference>
<evidence type="ECO:0000313" key="9">
    <source>
        <dbReference type="Proteomes" id="UP000052008"/>
    </source>
</evidence>
<feature type="transmembrane region" description="Helical" evidence="6">
    <location>
        <begin position="388"/>
        <end position="405"/>
    </location>
</feature>
<comment type="caution">
    <text evidence="8">The sequence shown here is derived from an EMBL/GenBank/DDBJ whole genome shotgun (WGS) entry which is preliminary data.</text>
</comment>
<feature type="transmembrane region" description="Helical" evidence="6">
    <location>
        <begin position="120"/>
        <end position="139"/>
    </location>
</feature>
<evidence type="ECO:0000256" key="6">
    <source>
        <dbReference type="SAM" id="Phobius"/>
    </source>
</evidence>
<feature type="transmembrane region" description="Helical" evidence="6">
    <location>
        <begin position="292"/>
        <end position="313"/>
    </location>
</feature>
<gene>
    <name evidence="8" type="ORF">AMJ39_08310</name>
</gene>
<feature type="transmembrane region" description="Helical" evidence="6">
    <location>
        <begin position="98"/>
        <end position="114"/>
    </location>
</feature>
<dbReference type="EMBL" id="LIZS01000068">
    <property type="protein sequence ID" value="KPJ52259.1"/>
    <property type="molecule type" value="Genomic_DNA"/>
</dbReference>
<dbReference type="SUPFAM" id="SSF48452">
    <property type="entry name" value="TPR-like"/>
    <property type="match status" value="1"/>
</dbReference>
<keyword evidence="2 6" id="KW-0812">Transmembrane</keyword>
<dbReference type="InterPro" id="IPR011990">
    <property type="entry name" value="TPR-like_helical_dom_sf"/>
</dbReference>
<sequence length="603" mass="65149">MRWRRNERVVIVGSLVLTLGLVSLYGVYQHYVSLPATALALVERAESIDPWARSLMMIQIESGRAFSTFRSPNGFAGYIGLVWPLAMAGALTAARRMVRWVATVIAATAFLALLLTYSRGGIVCALAGAVILVWFTVRIRGSRLREIVQRALLLGLLCVVAFALVANEVWKAPPSDETSVTPARVIEVSGYRSTMREKVLTWSGALNALIQRPVLGNGPGRFREIYLRLKSPEARDETRFAHNHYLELAVGIGIPGALAFLILVLGSMARLASGIRPRARSLAGRGSGPGGWMSAAGPAILAGLVAILLHLLIDWDMENAGVAFTVWALLGFAASMGVDRGAGAGPPKGGAEPGKAGLDEGMTADPAGTDIAPARSEGRPMSLTRRRMIQVLVISLAILFAAPVARRWRADALDSRASQLLAEGRAEEAIFASVRAITIAPASSAYRMTLADAYGAEALETGRAVWRDRAVREYGEAARLNPSSPFPPARLGRFLLDWEIQTGGTDMGEAIAALGAASDRYPESWWLRRDLGYAHMLAGELGQAERELERSLTLRVHPETLYLLGRIHELTGRVDEAYRTYETLLDIAPGYADVEARIGSLHP</sequence>
<feature type="transmembrane region" description="Helical" evidence="6">
    <location>
        <begin position="75"/>
        <end position="91"/>
    </location>
</feature>
<dbReference type="PANTHER" id="PTHR37422:SF13">
    <property type="entry name" value="LIPOPOLYSACCHARIDE BIOSYNTHESIS PROTEIN PA4999-RELATED"/>
    <property type="match status" value="1"/>
</dbReference>
<proteinExistence type="predicted"/>
<evidence type="ECO:0000256" key="1">
    <source>
        <dbReference type="ARBA" id="ARBA00004141"/>
    </source>
</evidence>
<name>A0A0S7WQC0_UNCT6</name>
<feature type="repeat" description="TPR" evidence="5">
    <location>
        <begin position="558"/>
        <end position="591"/>
    </location>
</feature>
<keyword evidence="4 6" id="KW-0472">Membrane</keyword>
<keyword evidence="3 6" id="KW-1133">Transmembrane helix</keyword>
<evidence type="ECO:0000256" key="2">
    <source>
        <dbReference type="ARBA" id="ARBA00022692"/>
    </source>
</evidence>
<dbReference type="Gene3D" id="1.25.40.10">
    <property type="entry name" value="Tetratricopeptide repeat domain"/>
    <property type="match status" value="1"/>
</dbReference>
<feature type="transmembrane region" description="Helical" evidence="6">
    <location>
        <begin position="248"/>
        <end position="271"/>
    </location>
</feature>
<feature type="transmembrane region" description="Helical" evidence="6">
    <location>
        <begin position="9"/>
        <end position="28"/>
    </location>
</feature>
<dbReference type="Pfam" id="PF04932">
    <property type="entry name" value="Wzy_C"/>
    <property type="match status" value="1"/>
</dbReference>
<feature type="transmembrane region" description="Helical" evidence="6">
    <location>
        <begin position="151"/>
        <end position="170"/>
    </location>
</feature>
<evidence type="ECO:0000256" key="4">
    <source>
        <dbReference type="ARBA" id="ARBA00023136"/>
    </source>
</evidence>
<feature type="transmembrane region" description="Helical" evidence="6">
    <location>
        <begin position="319"/>
        <end position="338"/>
    </location>
</feature>